<evidence type="ECO:0000259" key="1">
    <source>
        <dbReference type="Pfam" id="PF14238"/>
    </source>
</evidence>
<dbReference type="AlphaFoldDB" id="A0A382PN56"/>
<feature type="domain" description="DUF4340" evidence="1">
    <location>
        <begin position="2"/>
        <end position="70"/>
    </location>
</feature>
<dbReference type="EMBL" id="UINC01108588">
    <property type="protein sequence ID" value="SVC74813.1"/>
    <property type="molecule type" value="Genomic_DNA"/>
</dbReference>
<feature type="non-terminal residue" evidence="2">
    <location>
        <position position="1"/>
    </location>
</feature>
<accession>A0A382PN56</accession>
<protein>
    <recommendedName>
        <fullName evidence="1">DUF4340 domain-containing protein</fullName>
    </recommendedName>
</protein>
<sequence length="169" mass="19324">AQRSDDETVFTIQKSSLESIFRSLHDLKDRTVLKFDDDVVREIQIHDSKQTFILKKSTDKWNLTLPKPSDSIQSFIGKDILWTLNSIEFESVLARDPGNTVTGLTNPKVSIKLLDEKSTIITHLLIGNPVAELPEVHYLKLAEHPNIYTMKNRSVDEILSNLKKLKEKL</sequence>
<dbReference type="InterPro" id="IPR025641">
    <property type="entry name" value="DUF4340"/>
</dbReference>
<gene>
    <name evidence="2" type="ORF">METZ01_LOCUS327667</name>
</gene>
<evidence type="ECO:0000313" key="2">
    <source>
        <dbReference type="EMBL" id="SVC74813.1"/>
    </source>
</evidence>
<dbReference type="Pfam" id="PF14238">
    <property type="entry name" value="DUF4340"/>
    <property type="match status" value="1"/>
</dbReference>
<name>A0A382PN56_9ZZZZ</name>
<reference evidence="2" key="1">
    <citation type="submission" date="2018-05" db="EMBL/GenBank/DDBJ databases">
        <authorList>
            <person name="Lanie J.A."/>
            <person name="Ng W.-L."/>
            <person name="Kazmierczak K.M."/>
            <person name="Andrzejewski T.M."/>
            <person name="Davidsen T.M."/>
            <person name="Wayne K.J."/>
            <person name="Tettelin H."/>
            <person name="Glass J.I."/>
            <person name="Rusch D."/>
            <person name="Podicherti R."/>
            <person name="Tsui H.-C.T."/>
            <person name="Winkler M.E."/>
        </authorList>
    </citation>
    <scope>NUCLEOTIDE SEQUENCE</scope>
</reference>
<organism evidence="2">
    <name type="scientific">marine metagenome</name>
    <dbReference type="NCBI Taxonomy" id="408172"/>
    <lineage>
        <taxon>unclassified sequences</taxon>
        <taxon>metagenomes</taxon>
        <taxon>ecological metagenomes</taxon>
    </lineage>
</organism>
<proteinExistence type="predicted"/>